<evidence type="ECO:0000313" key="2">
    <source>
        <dbReference type="EMBL" id="JAC06782.1"/>
    </source>
</evidence>
<feature type="chain" id="PRO_5001519471" evidence="1">
    <location>
        <begin position="25"/>
        <end position="74"/>
    </location>
</feature>
<dbReference type="AlphaFoldDB" id="A0A023EB47"/>
<name>A0A023EB47_AEDAL</name>
<sequence length="74" mass="8108">MQKQTVLLIVVLSITLLLIVGTDAESEYCPRIARLDCSGGPCKCVTDRDSRGICPEGFQFDSTRKKCVVDMVLA</sequence>
<evidence type="ECO:0000256" key="1">
    <source>
        <dbReference type="SAM" id="SignalP"/>
    </source>
</evidence>
<proteinExistence type="evidence at transcript level"/>
<keyword evidence="1" id="KW-0732">Signal</keyword>
<accession>A0A023EB47</accession>
<organism evidence="2">
    <name type="scientific">Aedes albopictus</name>
    <name type="common">Asian tiger mosquito</name>
    <name type="synonym">Stegomyia albopicta</name>
    <dbReference type="NCBI Taxonomy" id="7160"/>
    <lineage>
        <taxon>Eukaryota</taxon>
        <taxon>Metazoa</taxon>
        <taxon>Ecdysozoa</taxon>
        <taxon>Arthropoda</taxon>
        <taxon>Hexapoda</taxon>
        <taxon>Insecta</taxon>
        <taxon>Pterygota</taxon>
        <taxon>Neoptera</taxon>
        <taxon>Endopterygota</taxon>
        <taxon>Diptera</taxon>
        <taxon>Nematocera</taxon>
        <taxon>Culicoidea</taxon>
        <taxon>Culicidae</taxon>
        <taxon>Culicinae</taxon>
        <taxon>Aedini</taxon>
        <taxon>Aedes</taxon>
        <taxon>Stegomyia</taxon>
    </lineage>
</organism>
<reference evidence="2" key="1">
    <citation type="journal article" date="2014" name="PLoS Negl. Trop. Dis.">
        <title>Identification and characterization of seminal fluid proteins in the Asian tiger mosquito, Aedes albopictus.</title>
        <authorList>
            <person name="Boes K.E."/>
            <person name="Ribeiro J.M."/>
            <person name="Wong A."/>
            <person name="Harrington L.C."/>
            <person name="Wolfner M.F."/>
            <person name="Sirot L.K."/>
        </authorList>
    </citation>
    <scope>NUCLEOTIDE SEQUENCE</scope>
    <source>
        <tissue evidence="2">Reproductive organs</tissue>
    </source>
</reference>
<feature type="signal peptide" evidence="1">
    <location>
        <begin position="1"/>
        <end position="24"/>
    </location>
</feature>
<dbReference type="EMBL" id="GAPW01006816">
    <property type="protein sequence ID" value="JAC06782.1"/>
    <property type="molecule type" value="mRNA"/>
</dbReference>
<dbReference type="VEuPathDB" id="VectorBase:AALF015045"/>
<protein>
    <submittedName>
        <fullName evidence="2">Putative secreted protein</fullName>
    </submittedName>
</protein>